<evidence type="ECO:0000256" key="1">
    <source>
        <dbReference type="ARBA" id="ARBA00004429"/>
    </source>
</evidence>
<evidence type="ECO:0000256" key="5">
    <source>
        <dbReference type="ARBA" id="ARBA00022692"/>
    </source>
</evidence>
<comment type="caution">
    <text evidence="9">The sequence shown here is derived from an EMBL/GenBank/DDBJ whole genome shotgun (WGS) entry which is preliminary data.</text>
</comment>
<evidence type="ECO:0000256" key="7">
    <source>
        <dbReference type="ARBA" id="ARBA00023136"/>
    </source>
</evidence>
<keyword evidence="3" id="KW-1003">Cell membrane</keyword>
<protein>
    <recommendedName>
        <fullName evidence="11">YeeE/YedE family integral membrane protein</fullName>
    </recommendedName>
</protein>
<dbReference type="EMBL" id="MU006094">
    <property type="protein sequence ID" value="KAF2839553.1"/>
    <property type="molecule type" value="Genomic_DNA"/>
</dbReference>
<dbReference type="PANTHER" id="PTHR30574">
    <property type="entry name" value="INNER MEMBRANE PROTEIN YEDE"/>
    <property type="match status" value="1"/>
</dbReference>
<evidence type="ECO:0000256" key="8">
    <source>
        <dbReference type="SAM" id="Phobius"/>
    </source>
</evidence>
<evidence type="ECO:0000313" key="9">
    <source>
        <dbReference type="EMBL" id="KAF2839553.1"/>
    </source>
</evidence>
<keyword evidence="5 8" id="KW-0812">Transmembrane</keyword>
<keyword evidence="7 8" id="KW-0472">Membrane</keyword>
<evidence type="ECO:0008006" key="11">
    <source>
        <dbReference type="Google" id="ProtNLM"/>
    </source>
</evidence>
<keyword evidence="10" id="KW-1185">Reference proteome</keyword>
<dbReference type="OrthoDB" id="10254418at2759"/>
<dbReference type="AlphaFoldDB" id="A0A9P4SDD5"/>
<evidence type="ECO:0000256" key="6">
    <source>
        <dbReference type="ARBA" id="ARBA00022989"/>
    </source>
</evidence>
<dbReference type="GO" id="GO:0005886">
    <property type="term" value="C:plasma membrane"/>
    <property type="evidence" value="ECO:0007669"/>
    <property type="project" value="UniProtKB-SubCell"/>
</dbReference>
<feature type="transmembrane region" description="Helical" evidence="8">
    <location>
        <begin position="234"/>
        <end position="253"/>
    </location>
</feature>
<evidence type="ECO:0000256" key="4">
    <source>
        <dbReference type="ARBA" id="ARBA00022519"/>
    </source>
</evidence>
<dbReference type="PANTHER" id="PTHR30574:SF1">
    <property type="entry name" value="SULPHUR TRANSPORT DOMAIN-CONTAINING PROTEIN"/>
    <property type="match status" value="1"/>
</dbReference>
<keyword evidence="4" id="KW-0997">Cell inner membrane</keyword>
<evidence type="ECO:0000313" key="10">
    <source>
        <dbReference type="Proteomes" id="UP000799429"/>
    </source>
</evidence>
<organism evidence="9 10">
    <name type="scientific">Patellaria atrata CBS 101060</name>
    <dbReference type="NCBI Taxonomy" id="1346257"/>
    <lineage>
        <taxon>Eukaryota</taxon>
        <taxon>Fungi</taxon>
        <taxon>Dikarya</taxon>
        <taxon>Ascomycota</taxon>
        <taxon>Pezizomycotina</taxon>
        <taxon>Dothideomycetes</taxon>
        <taxon>Dothideomycetes incertae sedis</taxon>
        <taxon>Patellariales</taxon>
        <taxon>Patellariaceae</taxon>
        <taxon>Patellaria</taxon>
    </lineage>
</organism>
<keyword evidence="6 8" id="KW-1133">Transmembrane helix</keyword>
<evidence type="ECO:0000256" key="3">
    <source>
        <dbReference type="ARBA" id="ARBA00022475"/>
    </source>
</evidence>
<feature type="transmembrane region" description="Helical" evidence="8">
    <location>
        <begin position="192"/>
        <end position="214"/>
    </location>
</feature>
<gene>
    <name evidence="9" type="ORF">M501DRAFT_932808</name>
</gene>
<name>A0A9P4SDD5_9PEZI</name>
<dbReference type="InterPro" id="IPR007272">
    <property type="entry name" value="Sulf_transp_TsuA/YedE"/>
</dbReference>
<feature type="transmembrane region" description="Helical" evidence="8">
    <location>
        <begin position="47"/>
        <end position="68"/>
    </location>
</feature>
<keyword evidence="2" id="KW-0813">Transport</keyword>
<accession>A0A9P4SDD5</accession>
<dbReference type="InterPro" id="IPR046513">
    <property type="entry name" value="DUF6691"/>
</dbReference>
<evidence type="ECO:0000256" key="2">
    <source>
        <dbReference type="ARBA" id="ARBA00022448"/>
    </source>
</evidence>
<proteinExistence type="predicted"/>
<comment type="subcellular location">
    <subcellularLocation>
        <location evidence="1">Cell inner membrane</location>
        <topology evidence="1">Multi-pass membrane protein</topology>
    </subcellularLocation>
</comment>
<feature type="transmembrane region" description="Helical" evidence="8">
    <location>
        <begin position="80"/>
        <end position="97"/>
    </location>
</feature>
<reference evidence="9" key="1">
    <citation type="journal article" date="2020" name="Stud. Mycol.">
        <title>101 Dothideomycetes genomes: a test case for predicting lifestyles and emergence of pathogens.</title>
        <authorList>
            <person name="Haridas S."/>
            <person name="Albert R."/>
            <person name="Binder M."/>
            <person name="Bloem J."/>
            <person name="Labutti K."/>
            <person name="Salamov A."/>
            <person name="Andreopoulos B."/>
            <person name="Baker S."/>
            <person name="Barry K."/>
            <person name="Bills G."/>
            <person name="Bluhm B."/>
            <person name="Cannon C."/>
            <person name="Castanera R."/>
            <person name="Culley D."/>
            <person name="Daum C."/>
            <person name="Ezra D."/>
            <person name="Gonzalez J."/>
            <person name="Henrissat B."/>
            <person name="Kuo A."/>
            <person name="Liang C."/>
            <person name="Lipzen A."/>
            <person name="Lutzoni F."/>
            <person name="Magnuson J."/>
            <person name="Mondo S."/>
            <person name="Nolan M."/>
            <person name="Ohm R."/>
            <person name="Pangilinan J."/>
            <person name="Park H.-J."/>
            <person name="Ramirez L."/>
            <person name="Alfaro M."/>
            <person name="Sun H."/>
            <person name="Tritt A."/>
            <person name="Yoshinaga Y."/>
            <person name="Zwiers L.-H."/>
            <person name="Turgeon B."/>
            <person name="Goodwin S."/>
            <person name="Spatafora J."/>
            <person name="Crous P."/>
            <person name="Grigoriev I."/>
        </authorList>
    </citation>
    <scope>NUCLEOTIDE SEQUENCE</scope>
    <source>
        <strain evidence="9">CBS 101060</strain>
    </source>
</reference>
<feature type="transmembrane region" description="Helical" evidence="8">
    <location>
        <begin position="162"/>
        <end position="180"/>
    </location>
</feature>
<feature type="transmembrane region" description="Helical" evidence="8">
    <location>
        <begin position="118"/>
        <end position="136"/>
    </location>
</feature>
<dbReference type="Proteomes" id="UP000799429">
    <property type="component" value="Unassembled WGS sequence"/>
</dbReference>
<sequence>MFTPLETTLGAILLHQASSLLLFNNGKILGMSGILRDLLSGGSRTHILFLVGMATSLVFLKIMLPVAIPPNYTTTTTTQGSLVWTLLLGMMIGWGTKKSNGCTSGHMLCGLPRRSGRSFVAVGIFFPFAIATFHLMNPLLQNDVCGSDIACYHPTYPSFGDAVKYITVTITSILASRIAPDICAKGKEGKIIAPYITHAFSGFLFGLGLLISGMSNPVKVQSFFFIVSRSWQHFDPSLGLIIIFGIIPSFLLNEYRGFEKAPRYLPTFSFSSQTIKDVDFSFAVGAAAFGTAWGMSGICPGPATLKAMVQPQWGLGWLTGFIAGTWLSG</sequence>
<dbReference type="Pfam" id="PF20398">
    <property type="entry name" value="DUF6691"/>
    <property type="match status" value="1"/>
</dbReference>